<dbReference type="InterPro" id="IPR052710">
    <property type="entry name" value="CAAX_protease"/>
</dbReference>
<dbReference type="GO" id="GO:0008237">
    <property type="term" value="F:metallopeptidase activity"/>
    <property type="evidence" value="ECO:0007669"/>
    <property type="project" value="UniProtKB-KW"/>
</dbReference>
<feature type="transmembrane region" description="Helical" evidence="1">
    <location>
        <begin position="174"/>
        <end position="194"/>
    </location>
</feature>
<evidence type="ECO:0000313" key="4">
    <source>
        <dbReference type="Proteomes" id="UP000315377"/>
    </source>
</evidence>
<feature type="transmembrane region" description="Helical" evidence="1">
    <location>
        <begin position="222"/>
        <end position="241"/>
    </location>
</feature>
<feature type="transmembrane region" description="Helical" evidence="1">
    <location>
        <begin position="65"/>
        <end position="87"/>
    </location>
</feature>
<feature type="transmembrane region" description="Helical" evidence="1">
    <location>
        <begin position="145"/>
        <end position="162"/>
    </location>
</feature>
<dbReference type="AlphaFoldDB" id="A0AAP9DZ10"/>
<reference evidence="3 4" key="1">
    <citation type="submission" date="2019-07" db="EMBL/GenBank/DDBJ databases">
        <title>Paenibacillus thiaminolyticus NRRL B-4156.</title>
        <authorList>
            <person name="Hehnly C."/>
            <person name="Zhang L."/>
        </authorList>
    </citation>
    <scope>NUCLEOTIDE SEQUENCE [LARGE SCALE GENOMIC DNA]</scope>
    <source>
        <strain evidence="3 4">NRRL B-4156</strain>
    </source>
</reference>
<keyword evidence="1" id="KW-0812">Transmembrane</keyword>
<feature type="transmembrane region" description="Helical" evidence="1">
    <location>
        <begin position="33"/>
        <end position="53"/>
    </location>
</feature>
<gene>
    <name evidence="3" type="ORF">FLT43_28945</name>
</gene>
<name>A0AAP9DZ10_PANTH</name>
<keyword evidence="3" id="KW-0482">Metalloprotease</keyword>
<keyword evidence="3" id="KW-0645">Protease</keyword>
<accession>A0AAP9DZ10</accession>
<dbReference type="PANTHER" id="PTHR36435:SF1">
    <property type="entry name" value="CAAX AMINO TERMINAL PROTEASE FAMILY PROTEIN"/>
    <property type="match status" value="1"/>
</dbReference>
<evidence type="ECO:0000313" key="3">
    <source>
        <dbReference type="EMBL" id="QDM47050.1"/>
    </source>
</evidence>
<dbReference type="PANTHER" id="PTHR36435">
    <property type="entry name" value="SLR1288 PROTEIN"/>
    <property type="match status" value="1"/>
</dbReference>
<sequence length="242" mass="26956">MKASKGETSMSNNLTHPPRADERGKVTWNGIDVLFILVIWRLLLSAPVMSIAAAPLEHLGLRPPYAHYTAACLFHLIQLVVIGLVVIRKYHLSWTAFGFRRPTRKDWLQLLPWALITNLISLLVLWFTFTFLWTAGSSKAESAESLGFVLTFLMGAVIAPFVEEAVNRGVIFGYLRGRFGVLAGVIVSALIFGAGHAPELMLNAFVTGCVFALFYEKRGTLWMPVMLHGIMNAIVIFIFYLS</sequence>
<proteinExistence type="predicted"/>
<evidence type="ECO:0000256" key="1">
    <source>
        <dbReference type="SAM" id="Phobius"/>
    </source>
</evidence>
<keyword evidence="1" id="KW-1133">Transmembrane helix</keyword>
<dbReference type="GO" id="GO:0080120">
    <property type="term" value="P:CAAX-box protein maturation"/>
    <property type="evidence" value="ECO:0007669"/>
    <property type="project" value="UniProtKB-ARBA"/>
</dbReference>
<dbReference type="InterPro" id="IPR003675">
    <property type="entry name" value="Rce1/LyrA-like_dom"/>
</dbReference>
<organism evidence="3 4">
    <name type="scientific">Paenibacillus thiaminolyticus</name>
    <name type="common">Bacillus thiaminolyticus</name>
    <dbReference type="NCBI Taxonomy" id="49283"/>
    <lineage>
        <taxon>Bacteria</taxon>
        <taxon>Bacillati</taxon>
        <taxon>Bacillota</taxon>
        <taxon>Bacilli</taxon>
        <taxon>Bacillales</taxon>
        <taxon>Paenibacillaceae</taxon>
        <taxon>Paenibacillus</taxon>
    </lineage>
</organism>
<feature type="transmembrane region" description="Helical" evidence="1">
    <location>
        <begin position="108"/>
        <end position="133"/>
    </location>
</feature>
<protein>
    <submittedName>
        <fullName evidence="3">CPBP family intramembrane metalloprotease</fullName>
    </submittedName>
</protein>
<keyword evidence="3" id="KW-0378">Hydrolase</keyword>
<feature type="domain" description="CAAX prenyl protease 2/Lysostaphin resistance protein A-like" evidence="2">
    <location>
        <begin position="147"/>
        <end position="234"/>
    </location>
</feature>
<keyword evidence="1" id="KW-0472">Membrane</keyword>
<dbReference type="Pfam" id="PF02517">
    <property type="entry name" value="Rce1-like"/>
    <property type="match status" value="1"/>
</dbReference>
<dbReference type="GO" id="GO:0004175">
    <property type="term" value="F:endopeptidase activity"/>
    <property type="evidence" value="ECO:0007669"/>
    <property type="project" value="UniProtKB-ARBA"/>
</dbReference>
<evidence type="ECO:0000259" key="2">
    <source>
        <dbReference type="Pfam" id="PF02517"/>
    </source>
</evidence>
<dbReference type="Proteomes" id="UP000315377">
    <property type="component" value="Chromosome"/>
</dbReference>
<dbReference type="EMBL" id="CP041405">
    <property type="protein sequence ID" value="QDM47050.1"/>
    <property type="molecule type" value="Genomic_DNA"/>
</dbReference>